<sequence>MKKYPLPEEINIRYSKLLLDDEIMLKRRLKSLEQEFIDAPSSPDNDKALSTSIMEILLELREIENEIEDLIVLAFFPDHNVPILKLLTDERYNQSPTPGFRSPD</sequence>
<organism evidence="1 2">
    <name type="scientific">Mongoliibacter ruber</name>
    <dbReference type="NCBI Taxonomy" id="1750599"/>
    <lineage>
        <taxon>Bacteria</taxon>
        <taxon>Pseudomonadati</taxon>
        <taxon>Bacteroidota</taxon>
        <taxon>Cytophagia</taxon>
        <taxon>Cytophagales</taxon>
        <taxon>Cyclobacteriaceae</taxon>
        <taxon>Mongoliibacter</taxon>
    </lineage>
</organism>
<keyword evidence="2" id="KW-1185">Reference proteome</keyword>
<evidence type="ECO:0000313" key="1">
    <source>
        <dbReference type="EMBL" id="PRY90623.1"/>
    </source>
</evidence>
<comment type="caution">
    <text evidence="1">The sequence shown here is derived from an EMBL/GenBank/DDBJ whole genome shotgun (WGS) entry which is preliminary data.</text>
</comment>
<evidence type="ECO:0000313" key="2">
    <source>
        <dbReference type="Proteomes" id="UP000238157"/>
    </source>
</evidence>
<proteinExistence type="predicted"/>
<protein>
    <submittedName>
        <fullName evidence="1">Uncharacterized protein</fullName>
    </submittedName>
</protein>
<dbReference type="Proteomes" id="UP000238157">
    <property type="component" value="Unassembled WGS sequence"/>
</dbReference>
<dbReference type="AlphaFoldDB" id="A0A2T0WV93"/>
<dbReference type="RefSeq" id="WP_146131357.1">
    <property type="nucleotide sequence ID" value="NZ_PVTR01000001.1"/>
</dbReference>
<reference evidence="1 2" key="1">
    <citation type="submission" date="2018-03" db="EMBL/GenBank/DDBJ databases">
        <title>Genomic Encyclopedia of Archaeal and Bacterial Type Strains, Phase II (KMG-II): from individual species to whole genera.</title>
        <authorList>
            <person name="Goeker M."/>
        </authorList>
    </citation>
    <scope>NUCLEOTIDE SEQUENCE [LARGE SCALE GENOMIC DNA]</scope>
    <source>
        <strain evidence="1 2">DSM 27929</strain>
    </source>
</reference>
<gene>
    <name evidence="1" type="ORF">CLW00_101287</name>
</gene>
<accession>A0A2T0WV93</accession>
<dbReference type="EMBL" id="PVTR01000001">
    <property type="protein sequence ID" value="PRY90623.1"/>
    <property type="molecule type" value="Genomic_DNA"/>
</dbReference>
<name>A0A2T0WV93_9BACT</name>